<keyword evidence="3 9" id="KW-0472">Membrane</keyword>
<dbReference type="SMART" id="SM00304">
    <property type="entry name" value="HAMP"/>
    <property type="match status" value="1"/>
</dbReference>
<evidence type="ECO:0000256" key="7">
    <source>
        <dbReference type="SAM" id="Coils"/>
    </source>
</evidence>
<evidence type="ECO:0000259" key="11">
    <source>
        <dbReference type="PROSITE" id="PS50885"/>
    </source>
</evidence>
<evidence type="ECO:0000256" key="2">
    <source>
        <dbReference type="ARBA" id="ARBA00022475"/>
    </source>
</evidence>
<feature type="compositionally biased region" description="Low complexity" evidence="8">
    <location>
        <begin position="509"/>
        <end position="528"/>
    </location>
</feature>
<dbReference type="AlphaFoldDB" id="A0A1Q8Q1R2"/>
<keyword evidence="9" id="KW-0812">Transmembrane</keyword>
<comment type="subcellular location">
    <subcellularLocation>
        <location evidence="1">Cell membrane</location>
    </subcellularLocation>
</comment>
<dbReference type="Gene3D" id="1.10.287.950">
    <property type="entry name" value="Methyl-accepting chemotaxis protein"/>
    <property type="match status" value="1"/>
</dbReference>
<evidence type="ECO:0000256" key="3">
    <source>
        <dbReference type="ARBA" id="ARBA00023136"/>
    </source>
</evidence>
<feature type="domain" description="HAMP" evidence="11">
    <location>
        <begin position="208"/>
        <end position="261"/>
    </location>
</feature>
<sequence>MLLFRNRKISQKYGIVLAIVIILFLIATVFTSLILNDLTKKLDDLDRKGEQALVLSEMGSLLRAKDIRVSDFILLEEPISIDQYNQQSDKLNALEEQISSVLTSPAQEGILNQIKANDNEMNRIFFEMIIPSVQQKKEPEVLYLKQMSANLRTQTIQYIDDLQINLKTEYSAAVDRAKAQARQALLILLISVVAASIISIILSMLISRIVDSNLRKVVTVSNDIAQGKLNVEPINYDGKDDIGQLASSTNLMAENLRNIISQLLSVAEHVKSQSGTLKMMSNEVKDGSEQIATAMDEMAQGAEQQADAASNISELIESLNRQITDAREDGEQLSSSSEHVLHLSGDGRVQMEHTAHQMEQITTLVSSSVEKVRGLEQRTMEISHLVKVIQDISAQTNLLALNAAIEAARAGEHGRGFAVVADEVRKLAVQVDDSVKEITGIINGVQEETTDVVTSLNDGFEEVEKGSKAMVDTTETFAGIIDSVNDMASKIQMISTRLDSINDGSDKISSSSQEVASVSEESSAGVEETAAASRQLYASMEDIQESAQSLAQLSEELEQTVKQFTL</sequence>
<keyword evidence="7" id="KW-0175">Coiled coil</keyword>
<dbReference type="PROSITE" id="PS50111">
    <property type="entry name" value="CHEMOTAXIS_TRANSDUC_2"/>
    <property type="match status" value="1"/>
</dbReference>
<dbReference type="GO" id="GO:0005886">
    <property type="term" value="C:plasma membrane"/>
    <property type="evidence" value="ECO:0007669"/>
    <property type="project" value="UniProtKB-SubCell"/>
</dbReference>
<dbReference type="PANTHER" id="PTHR32089:SF114">
    <property type="entry name" value="METHYL-ACCEPTING CHEMOTAXIS PROTEIN MCPB"/>
    <property type="match status" value="1"/>
</dbReference>
<proteinExistence type="inferred from homology"/>
<comment type="caution">
    <text evidence="12">The sequence shown here is derived from an EMBL/GenBank/DDBJ whole genome shotgun (WGS) entry which is preliminary data.</text>
</comment>
<dbReference type="STRING" id="1714264.BTO30_16095"/>
<gene>
    <name evidence="12" type="ORF">BTO30_16095</name>
</gene>
<organism evidence="12 13">
    <name type="scientific">Domibacillus antri</name>
    <dbReference type="NCBI Taxonomy" id="1714264"/>
    <lineage>
        <taxon>Bacteria</taxon>
        <taxon>Bacillati</taxon>
        <taxon>Bacillota</taxon>
        <taxon>Bacilli</taxon>
        <taxon>Bacillales</taxon>
        <taxon>Bacillaceae</taxon>
        <taxon>Domibacillus</taxon>
    </lineage>
</organism>
<dbReference type="PROSITE" id="PS50885">
    <property type="entry name" value="HAMP"/>
    <property type="match status" value="1"/>
</dbReference>
<dbReference type="Proteomes" id="UP000185568">
    <property type="component" value="Unassembled WGS sequence"/>
</dbReference>
<evidence type="ECO:0000313" key="13">
    <source>
        <dbReference type="Proteomes" id="UP000185568"/>
    </source>
</evidence>
<reference evidence="12 13" key="1">
    <citation type="submission" date="2016-12" db="EMBL/GenBank/DDBJ databases">
        <title>Domibacillus antri genome sequencing.</title>
        <authorList>
            <person name="Verma A."/>
            <person name="Krishnamurthi S."/>
        </authorList>
    </citation>
    <scope>NUCLEOTIDE SEQUENCE [LARGE SCALE GENOMIC DNA]</scope>
    <source>
        <strain evidence="12 13">XD80</strain>
    </source>
</reference>
<keyword evidence="2" id="KW-1003">Cell membrane</keyword>
<keyword evidence="9" id="KW-1133">Transmembrane helix</keyword>
<dbReference type="CDD" id="cd06225">
    <property type="entry name" value="HAMP"/>
    <property type="match status" value="1"/>
</dbReference>
<feature type="transmembrane region" description="Helical" evidence="9">
    <location>
        <begin position="185"/>
        <end position="206"/>
    </location>
</feature>
<dbReference type="SUPFAM" id="SSF58104">
    <property type="entry name" value="Methyl-accepting chemotaxis protein (MCP) signaling domain"/>
    <property type="match status" value="1"/>
</dbReference>
<keyword evidence="13" id="KW-1185">Reference proteome</keyword>
<dbReference type="GO" id="GO:0007165">
    <property type="term" value="P:signal transduction"/>
    <property type="evidence" value="ECO:0007669"/>
    <property type="project" value="UniProtKB-KW"/>
</dbReference>
<evidence type="ECO:0000256" key="5">
    <source>
        <dbReference type="ARBA" id="ARBA00029447"/>
    </source>
</evidence>
<keyword evidence="4 6" id="KW-0807">Transducer</keyword>
<evidence type="ECO:0000256" key="8">
    <source>
        <dbReference type="SAM" id="MobiDB-lite"/>
    </source>
</evidence>
<feature type="transmembrane region" description="Helical" evidence="9">
    <location>
        <begin position="12"/>
        <end position="35"/>
    </location>
</feature>
<accession>A0A1Q8Q1R2</accession>
<evidence type="ECO:0000256" key="9">
    <source>
        <dbReference type="SAM" id="Phobius"/>
    </source>
</evidence>
<dbReference type="EMBL" id="MSDU01000062">
    <property type="protein sequence ID" value="OLN21258.1"/>
    <property type="molecule type" value="Genomic_DNA"/>
</dbReference>
<evidence type="ECO:0000256" key="6">
    <source>
        <dbReference type="PROSITE-ProRule" id="PRU00284"/>
    </source>
</evidence>
<dbReference type="Pfam" id="PF00015">
    <property type="entry name" value="MCPsignal"/>
    <property type="match status" value="1"/>
</dbReference>
<evidence type="ECO:0000313" key="12">
    <source>
        <dbReference type="EMBL" id="OLN21258.1"/>
    </source>
</evidence>
<dbReference type="CDD" id="cd11386">
    <property type="entry name" value="MCP_signal"/>
    <property type="match status" value="1"/>
</dbReference>
<dbReference type="PANTHER" id="PTHR32089">
    <property type="entry name" value="METHYL-ACCEPTING CHEMOTAXIS PROTEIN MCPB"/>
    <property type="match status" value="1"/>
</dbReference>
<protein>
    <recommendedName>
        <fullName evidence="14">Methyl-accepting chemotaxis protein</fullName>
    </recommendedName>
</protein>
<evidence type="ECO:0000259" key="10">
    <source>
        <dbReference type="PROSITE" id="PS50111"/>
    </source>
</evidence>
<dbReference type="Gene3D" id="6.10.340.10">
    <property type="match status" value="1"/>
</dbReference>
<feature type="coiled-coil region" evidence="7">
    <location>
        <begin position="302"/>
        <end position="336"/>
    </location>
</feature>
<dbReference type="InterPro" id="IPR004089">
    <property type="entry name" value="MCPsignal_dom"/>
</dbReference>
<evidence type="ECO:0000256" key="4">
    <source>
        <dbReference type="ARBA" id="ARBA00023224"/>
    </source>
</evidence>
<name>A0A1Q8Q1R2_9BACI</name>
<dbReference type="SMART" id="SM00283">
    <property type="entry name" value="MA"/>
    <property type="match status" value="1"/>
</dbReference>
<dbReference type="Pfam" id="PF00672">
    <property type="entry name" value="HAMP"/>
    <property type="match status" value="1"/>
</dbReference>
<feature type="domain" description="Methyl-accepting transducer" evidence="10">
    <location>
        <begin position="280"/>
        <end position="530"/>
    </location>
</feature>
<comment type="similarity">
    <text evidence="5">Belongs to the methyl-accepting chemotaxis (MCP) protein family.</text>
</comment>
<feature type="region of interest" description="Disordered" evidence="8">
    <location>
        <begin position="504"/>
        <end position="528"/>
    </location>
</feature>
<dbReference type="InterPro" id="IPR003660">
    <property type="entry name" value="HAMP_dom"/>
</dbReference>
<evidence type="ECO:0000256" key="1">
    <source>
        <dbReference type="ARBA" id="ARBA00004236"/>
    </source>
</evidence>
<evidence type="ECO:0008006" key="14">
    <source>
        <dbReference type="Google" id="ProtNLM"/>
    </source>
</evidence>